<protein>
    <submittedName>
        <fullName evidence="1">Uncharacterized protein</fullName>
    </submittedName>
</protein>
<dbReference type="InParanoid" id="A0A061DPE2"/>
<evidence type="ECO:0000313" key="2">
    <source>
        <dbReference type="Proteomes" id="UP000026915"/>
    </source>
</evidence>
<proteinExistence type="predicted"/>
<dbReference type="AlphaFoldDB" id="A0A061DPE2"/>
<evidence type="ECO:0000313" key="1">
    <source>
        <dbReference type="EMBL" id="EOX94282.1"/>
    </source>
</evidence>
<dbReference type="EMBL" id="CM001879">
    <property type="protein sequence ID" value="EOX94282.1"/>
    <property type="molecule type" value="Genomic_DNA"/>
</dbReference>
<organism evidence="1 2">
    <name type="scientific">Theobroma cacao</name>
    <name type="common">Cacao</name>
    <name type="synonym">Cocoa</name>
    <dbReference type="NCBI Taxonomy" id="3641"/>
    <lineage>
        <taxon>Eukaryota</taxon>
        <taxon>Viridiplantae</taxon>
        <taxon>Streptophyta</taxon>
        <taxon>Embryophyta</taxon>
        <taxon>Tracheophyta</taxon>
        <taxon>Spermatophyta</taxon>
        <taxon>Magnoliopsida</taxon>
        <taxon>eudicotyledons</taxon>
        <taxon>Gunneridae</taxon>
        <taxon>Pentapetalae</taxon>
        <taxon>rosids</taxon>
        <taxon>malvids</taxon>
        <taxon>Malvales</taxon>
        <taxon>Malvaceae</taxon>
        <taxon>Byttnerioideae</taxon>
        <taxon>Theobroma</taxon>
    </lineage>
</organism>
<name>A0A061DPE2_THECC</name>
<sequence length="99" mass="11347">MVKDSEPIVHSICKILYGHALPFNLIKSPLFVSKMKMVGEYGRGLKLPSYREARVVFLKKGVDNVKVTRFATSFLTLKSFEHNKILLQAMFASQESFFF</sequence>
<keyword evidence="2" id="KW-1185">Reference proteome</keyword>
<accession>A0A061DPE2</accession>
<gene>
    <name evidence="1" type="ORF">TCM_003863</name>
</gene>
<dbReference type="Proteomes" id="UP000026915">
    <property type="component" value="Chromosome 1"/>
</dbReference>
<reference evidence="1 2" key="1">
    <citation type="journal article" date="2013" name="Genome Biol.">
        <title>The genome sequence of the most widely cultivated cacao type and its use to identify candidate genes regulating pod color.</title>
        <authorList>
            <person name="Motamayor J.C."/>
            <person name="Mockaitis K."/>
            <person name="Schmutz J."/>
            <person name="Haiminen N."/>
            <person name="Iii D.L."/>
            <person name="Cornejo O."/>
            <person name="Findley S.D."/>
            <person name="Zheng P."/>
            <person name="Utro F."/>
            <person name="Royaert S."/>
            <person name="Saski C."/>
            <person name="Jenkins J."/>
            <person name="Podicheti R."/>
            <person name="Zhao M."/>
            <person name="Scheffler B.E."/>
            <person name="Stack J.C."/>
            <person name="Feltus F.A."/>
            <person name="Mustiga G.M."/>
            <person name="Amores F."/>
            <person name="Phillips W."/>
            <person name="Marelli J.P."/>
            <person name="May G.D."/>
            <person name="Shapiro H."/>
            <person name="Ma J."/>
            <person name="Bustamante C.D."/>
            <person name="Schnell R.J."/>
            <person name="Main D."/>
            <person name="Gilbert D."/>
            <person name="Parida L."/>
            <person name="Kuhn D.N."/>
        </authorList>
    </citation>
    <scope>NUCLEOTIDE SEQUENCE [LARGE SCALE GENOMIC DNA]</scope>
    <source>
        <strain evidence="2">cv. Matina 1-6</strain>
    </source>
</reference>
<dbReference type="HOGENOM" id="CLU_2324893_0_0_1"/>
<dbReference type="Gramene" id="EOX94282">
    <property type="protein sequence ID" value="EOX94282"/>
    <property type="gene ID" value="TCM_003863"/>
</dbReference>